<dbReference type="InterPro" id="IPR050109">
    <property type="entry name" value="HTH-type_TetR-like_transc_reg"/>
</dbReference>
<gene>
    <name evidence="6" type="ORF">LX12_003409</name>
</gene>
<dbReference type="SUPFAM" id="SSF48498">
    <property type="entry name" value="Tetracyclin repressor-like, C-terminal domain"/>
    <property type="match status" value="1"/>
</dbReference>
<reference evidence="6 7" key="1">
    <citation type="submission" date="2022-06" db="EMBL/GenBank/DDBJ databases">
        <title>Genomic Encyclopedia of Archaeal and Bacterial Type Strains, Phase II (KMG-II): from individual species to whole genera.</title>
        <authorList>
            <person name="Goeker M."/>
        </authorList>
    </citation>
    <scope>NUCLEOTIDE SEQUENCE [LARGE SCALE GENOMIC DNA]</scope>
    <source>
        <strain evidence="6 7">DSM 45037</strain>
    </source>
</reference>
<evidence type="ECO:0000313" key="7">
    <source>
        <dbReference type="Proteomes" id="UP001205740"/>
    </source>
</evidence>
<dbReference type="SUPFAM" id="SSF46689">
    <property type="entry name" value="Homeodomain-like"/>
    <property type="match status" value="1"/>
</dbReference>
<evidence type="ECO:0000256" key="1">
    <source>
        <dbReference type="ARBA" id="ARBA00023015"/>
    </source>
</evidence>
<keyword evidence="3" id="KW-0804">Transcription</keyword>
<dbReference type="PROSITE" id="PS50977">
    <property type="entry name" value="HTH_TETR_2"/>
    <property type="match status" value="1"/>
</dbReference>
<sequence length="234" mass="24884">MSRWAMPPRGRRTESLSKDAIVAAATEILDADGETALTFRALASRLDTGAGAIYWHVANKDELLAAATADAVDRTLAGVDDTDDPREALRLIAGRVFDTVDEHPWVATHLSRGLGQPGMVAVLDAIGRQVDALGVAPDRLFDTATALLSYVLGGAAQNAANARRHAQTGEVPSRTAALGQEADRWAAFDDERYPFVRAMASSLRDHDDREQFLAGVDLILAGIDAQDGPAVGRG</sequence>
<dbReference type="InterPro" id="IPR036271">
    <property type="entry name" value="Tet_transcr_reg_TetR-rel_C_sf"/>
</dbReference>
<dbReference type="Gene3D" id="1.10.357.10">
    <property type="entry name" value="Tetracycline Repressor, domain 2"/>
    <property type="match status" value="1"/>
</dbReference>
<dbReference type="Gene3D" id="1.10.10.60">
    <property type="entry name" value="Homeodomain-like"/>
    <property type="match status" value="1"/>
</dbReference>
<dbReference type="Pfam" id="PF02909">
    <property type="entry name" value="TetR_C_1"/>
    <property type="match status" value="1"/>
</dbReference>
<organism evidence="6 7">
    <name type="scientific">Williamsia serinedens</name>
    <dbReference type="NCBI Taxonomy" id="391736"/>
    <lineage>
        <taxon>Bacteria</taxon>
        <taxon>Bacillati</taxon>
        <taxon>Actinomycetota</taxon>
        <taxon>Actinomycetes</taxon>
        <taxon>Mycobacteriales</taxon>
        <taxon>Nocardiaceae</taxon>
        <taxon>Williamsia</taxon>
    </lineage>
</organism>
<dbReference type="Proteomes" id="UP001205740">
    <property type="component" value="Unassembled WGS sequence"/>
</dbReference>
<dbReference type="InterPro" id="IPR001647">
    <property type="entry name" value="HTH_TetR"/>
</dbReference>
<dbReference type="Pfam" id="PF00440">
    <property type="entry name" value="TetR_N"/>
    <property type="match status" value="1"/>
</dbReference>
<protein>
    <submittedName>
        <fullName evidence="6">Transcriptional regulator, TetR family</fullName>
    </submittedName>
</protein>
<dbReference type="EMBL" id="JAMTCG010000006">
    <property type="protein sequence ID" value="MCP2162205.1"/>
    <property type="molecule type" value="Genomic_DNA"/>
</dbReference>
<evidence type="ECO:0000313" key="6">
    <source>
        <dbReference type="EMBL" id="MCP2162205.1"/>
    </source>
</evidence>
<evidence type="ECO:0000259" key="5">
    <source>
        <dbReference type="PROSITE" id="PS50977"/>
    </source>
</evidence>
<feature type="domain" description="HTH tetR-type" evidence="5">
    <location>
        <begin position="15"/>
        <end position="75"/>
    </location>
</feature>
<evidence type="ECO:0000256" key="3">
    <source>
        <dbReference type="ARBA" id="ARBA00023163"/>
    </source>
</evidence>
<feature type="DNA-binding region" description="H-T-H motif" evidence="4">
    <location>
        <begin position="38"/>
        <end position="57"/>
    </location>
</feature>
<proteinExistence type="predicted"/>
<name>A0ABT1H6E0_9NOCA</name>
<dbReference type="PANTHER" id="PTHR30055:SF151">
    <property type="entry name" value="TRANSCRIPTIONAL REGULATORY PROTEIN"/>
    <property type="match status" value="1"/>
</dbReference>
<accession>A0ABT1H6E0</accession>
<keyword evidence="2 4" id="KW-0238">DNA-binding</keyword>
<comment type="caution">
    <text evidence="6">The sequence shown here is derived from an EMBL/GenBank/DDBJ whole genome shotgun (WGS) entry which is preliminary data.</text>
</comment>
<keyword evidence="7" id="KW-1185">Reference proteome</keyword>
<dbReference type="PANTHER" id="PTHR30055">
    <property type="entry name" value="HTH-TYPE TRANSCRIPTIONAL REGULATOR RUTR"/>
    <property type="match status" value="1"/>
</dbReference>
<dbReference type="InterPro" id="IPR009057">
    <property type="entry name" value="Homeodomain-like_sf"/>
</dbReference>
<dbReference type="InterPro" id="IPR004111">
    <property type="entry name" value="Repressor_TetR_C"/>
</dbReference>
<evidence type="ECO:0000256" key="2">
    <source>
        <dbReference type="ARBA" id="ARBA00023125"/>
    </source>
</evidence>
<keyword evidence="1" id="KW-0805">Transcription regulation</keyword>
<evidence type="ECO:0000256" key="4">
    <source>
        <dbReference type="PROSITE-ProRule" id="PRU00335"/>
    </source>
</evidence>
<dbReference type="PRINTS" id="PR00455">
    <property type="entry name" value="HTHTETR"/>
</dbReference>